<dbReference type="GO" id="GO:0005925">
    <property type="term" value="C:focal adhesion"/>
    <property type="evidence" value="ECO:0007669"/>
    <property type="project" value="TreeGrafter"/>
</dbReference>
<feature type="domain" description="Calponin-homology (CH)" evidence="15">
    <location>
        <begin position="40"/>
        <end position="147"/>
    </location>
</feature>
<keyword evidence="9" id="KW-0472">Membrane</keyword>
<keyword evidence="17" id="KW-1185">Reference proteome</keyword>
<dbReference type="FunFam" id="1.10.418.10:FF:000011">
    <property type="entry name" value="Parvin, beta"/>
    <property type="match status" value="1"/>
</dbReference>
<dbReference type="PIRSF" id="PIRSF039131">
    <property type="entry name" value="Parvin"/>
    <property type="match status" value="1"/>
</dbReference>
<dbReference type="AlphaFoldDB" id="A0A8C5WCK5"/>
<dbReference type="Ensembl" id="ENSLLET00000029425.1">
    <property type="protein sequence ID" value="ENSLLEP00000028320.1"/>
    <property type="gene ID" value="ENSLLEG00000018013.1"/>
</dbReference>
<dbReference type="PANTHER" id="PTHR12114:SF1">
    <property type="entry name" value="GAMMA-PARVIN"/>
    <property type="match status" value="1"/>
</dbReference>
<name>A0A8C5WCK5_9ANUR</name>
<accession>A0A8C5WCK5</accession>
<keyword evidence="7" id="KW-0130">Cell adhesion</keyword>
<evidence type="ECO:0000256" key="10">
    <source>
        <dbReference type="ARBA" id="ARBA00023203"/>
    </source>
</evidence>
<evidence type="ECO:0000256" key="7">
    <source>
        <dbReference type="ARBA" id="ARBA00022889"/>
    </source>
</evidence>
<evidence type="ECO:0000256" key="6">
    <source>
        <dbReference type="ARBA" id="ARBA00022737"/>
    </source>
</evidence>
<evidence type="ECO:0000256" key="1">
    <source>
        <dbReference type="ARBA" id="ARBA00004245"/>
    </source>
</evidence>
<feature type="domain" description="Calponin-homology (CH)" evidence="15">
    <location>
        <begin position="206"/>
        <end position="313"/>
    </location>
</feature>
<keyword evidence="6" id="KW-0677">Repeat</keyword>
<dbReference type="OrthoDB" id="2099265at2759"/>
<evidence type="ECO:0000256" key="2">
    <source>
        <dbReference type="ARBA" id="ARBA00004413"/>
    </source>
</evidence>
<dbReference type="FunFam" id="1.10.418.10:FF:000064">
    <property type="entry name" value="Parvin, gamma"/>
    <property type="match status" value="1"/>
</dbReference>
<dbReference type="CDD" id="cd21307">
    <property type="entry name" value="CH_PARVG_rpt2"/>
    <property type="match status" value="1"/>
</dbReference>
<dbReference type="Gene3D" id="1.10.418.10">
    <property type="entry name" value="Calponin-like domain"/>
    <property type="match status" value="2"/>
</dbReference>
<comment type="similarity">
    <text evidence="3">Belongs to the parvin family.</text>
</comment>
<dbReference type="GO" id="GO:0030031">
    <property type="term" value="P:cell projection assembly"/>
    <property type="evidence" value="ECO:0007669"/>
    <property type="project" value="TreeGrafter"/>
</dbReference>
<comment type="subcellular location">
    <subcellularLocation>
        <location evidence="2">Cell membrane</location>
        <topology evidence="2">Peripheral membrane protein</topology>
        <orientation evidence="2">Cytoplasmic side</orientation>
    </subcellularLocation>
    <subcellularLocation>
        <location evidence="1">Cytoplasm</location>
        <location evidence="1">Cytoskeleton</location>
    </subcellularLocation>
</comment>
<dbReference type="Pfam" id="PF00307">
    <property type="entry name" value="CH"/>
    <property type="match status" value="2"/>
</dbReference>
<dbReference type="InterPro" id="IPR001715">
    <property type="entry name" value="CH_dom"/>
</dbReference>
<gene>
    <name evidence="16" type="primary">PARVG</name>
</gene>
<comment type="subunit">
    <text evidence="13">Interacts with ILK; the interaction promotes the establishment of cell polarity required for leukocyte migration. Interacts with ARHGEF6; the guanine nucleotide exchange factor activity of ARHGEF6 is essential for the PARVG-induced enhancement of cell spreading.</text>
</comment>
<keyword evidence="10" id="KW-0009">Actin-binding</keyword>
<comment type="function">
    <text evidence="12">Plays a role with ILK in promoting the cell adhesion and spreading of leukocytes.</text>
</comment>
<organism evidence="16 17">
    <name type="scientific">Leptobrachium leishanense</name>
    <name type="common">Leishan spiny toad</name>
    <dbReference type="NCBI Taxonomy" id="445787"/>
    <lineage>
        <taxon>Eukaryota</taxon>
        <taxon>Metazoa</taxon>
        <taxon>Chordata</taxon>
        <taxon>Craniata</taxon>
        <taxon>Vertebrata</taxon>
        <taxon>Euteleostomi</taxon>
        <taxon>Amphibia</taxon>
        <taxon>Batrachia</taxon>
        <taxon>Anura</taxon>
        <taxon>Pelobatoidea</taxon>
        <taxon>Megophryidae</taxon>
        <taxon>Leptobrachium</taxon>
    </lineage>
</organism>
<dbReference type="Proteomes" id="UP000694569">
    <property type="component" value="Unplaced"/>
</dbReference>
<evidence type="ECO:0000256" key="14">
    <source>
        <dbReference type="ARBA" id="ARBA00073552"/>
    </source>
</evidence>
<dbReference type="GO" id="GO:0005737">
    <property type="term" value="C:cytoplasm"/>
    <property type="evidence" value="ECO:0007669"/>
    <property type="project" value="TreeGrafter"/>
</dbReference>
<dbReference type="GO" id="GO:0030036">
    <property type="term" value="P:actin cytoskeleton organization"/>
    <property type="evidence" value="ECO:0007669"/>
    <property type="project" value="InterPro"/>
</dbReference>
<evidence type="ECO:0000256" key="11">
    <source>
        <dbReference type="ARBA" id="ARBA00023212"/>
    </source>
</evidence>
<keyword evidence="5" id="KW-0963">Cytoplasm</keyword>
<dbReference type="GO" id="GO:0015629">
    <property type="term" value="C:actin cytoskeleton"/>
    <property type="evidence" value="ECO:0007669"/>
    <property type="project" value="TreeGrafter"/>
</dbReference>
<evidence type="ECO:0000313" key="17">
    <source>
        <dbReference type="Proteomes" id="UP000694569"/>
    </source>
</evidence>
<dbReference type="GO" id="GO:0071963">
    <property type="term" value="P:establishment or maintenance of cell polarity regulating cell shape"/>
    <property type="evidence" value="ECO:0007669"/>
    <property type="project" value="TreeGrafter"/>
</dbReference>
<evidence type="ECO:0000256" key="12">
    <source>
        <dbReference type="ARBA" id="ARBA00057182"/>
    </source>
</evidence>
<evidence type="ECO:0000256" key="13">
    <source>
        <dbReference type="ARBA" id="ARBA00063607"/>
    </source>
</evidence>
<dbReference type="GeneTree" id="ENSGT00950000183194"/>
<evidence type="ECO:0000256" key="3">
    <source>
        <dbReference type="ARBA" id="ARBA00005666"/>
    </source>
</evidence>
<reference evidence="16" key="2">
    <citation type="submission" date="2025-09" db="UniProtKB">
        <authorList>
            <consortium name="Ensembl"/>
        </authorList>
    </citation>
    <scope>IDENTIFICATION</scope>
</reference>
<proteinExistence type="inferred from homology"/>
<evidence type="ECO:0000313" key="16">
    <source>
        <dbReference type="Ensembl" id="ENSLLEP00000028320.1"/>
    </source>
</evidence>
<evidence type="ECO:0000256" key="4">
    <source>
        <dbReference type="ARBA" id="ARBA00022475"/>
    </source>
</evidence>
<dbReference type="InterPro" id="IPR036872">
    <property type="entry name" value="CH_dom_sf"/>
</dbReference>
<dbReference type="GO" id="GO:0005886">
    <property type="term" value="C:plasma membrane"/>
    <property type="evidence" value="ECO:0007669"/>
    <property type="project" value="UniProtKB-SubCell"/>
</dbReference>
<evidence type="ECO:0000256" key="8">
    <source>
        <dbReference type="ARBA" id="ARBA00022990"/>
    </source>
</evidence>
<evidence type="ECO:0000256" key="5">
    <source>
        <dbReference type="ARBA" id="ARBA00022490"/>
    </source>
</evidence>
<dbReference type="GO" id="GO:0003779">
    <property type="term" value="F:actin binding"/>
    <property type="evidence" value="ECO:0007669"/>
    <property type="project" value="UniProtKB-KW"/>
</dbReference>
<dbReference type="PANTHER" id="PTHR12114">
    <property type="entry name" value="PARVIN"/>
    <property type="match status" value="1"/>
</dbReference>
<keyword evidence="4" id="KW-1003">Cell membrane</keyword>
<evidence type="ECO:0000256" key="9">
    <source>
        <dbReference type="ARBA" id="ARBA00023136"/>
    </source>
</evidence>
<dbReference type="PROSITE" id="PS50021">
    <property type="entry name" value="CH"/>
    <property type="match status" value="2"/>
</dbReference>
<dbReference type="GO" id="GO:0034446">
    <property type="term" value="P:substrate adhesion-dependent cell spreading"/>
    <property type="evidence" value="ECO:0007669"/>
    <property type="project" value="TreeGrafter"/>
</dbReference>
<sequence>MDALVESGGDAAPVSCDAANLQGETRKFLQPSAENDPKFQDLKRCLMDWINEELRHEHIIVKSLEDDLYDGLVLHHLLQKLSGVKIDVEEIALSVANQKRKLGVVMETITQHLQLDPGQTRWNVNLIYNKDSLASLHLLVALARHFQPDLPLPPSVCVEVIIVEPTKSGMKTEKSTEFLTSDSDGDSSPKADAFDQLFEKTPGRVQDVKQVILNFVNKHLANLSLTVLDLDSQFADGVILLLLIGQLEGYFINLSSFSLTPSSHDDKIQNVSLALELLMDREVLQNPINPADIVNGDIKATLRVLYGLFLKHKRR</sequence>
<dbReference type="InterPro" id="IPR028433">
    <property type="entry name" value="Parvin"/>
</dbReference>
<protein>
    <recommendedName>
        <fullName evidence="14">Gamma-parvin</fullName>
    </recommendedName>
</protein>
<keyword evidence="8" id="KW-0007">Acetylation</keyword>
<evidence type="ECO:0000259" key="15">
    <source>
        <dbReference type="PROSITE" id="PS50021"/>
    </source>
</evidence>
<reference evidence="16" key="1">
    <citation type="submission" date="2025-08" db="UniProtKB">
        <authorList>
            <consortium name="Ensembl"/>
        </authorList>
    </citation>
    <scope>IDENTIFICATION</scope>
</reference>
<dbReference type="SUPFAM" id="SSF47576">
    <property type="entry name" value="Calponin-homology domain, CH-domain"/>
    <property type="match status" value="1"/>
</dbReference>
<keyword evidence="11" id="KW-0206">Cytoskeleton</keyword>